<keyword evidence="4" id="KW-0234">DNA repair</keyword>
<evidence type="ECO:0000259" key="5">
    <source>
        <dbReference type="PROSITE" id="PS50173"/>
    </source>
</evidence>
<sequence>MSNKTIIHFDLDAFFVSCERRLDSSLNNRPVIIGGTGSRGVVAAASYEARRYGVHSAMNMSLAKQLCPKAFVIRGNGGLYSKMSKEVTDILLEELPIVEKASVDEFYGDLTGMDKFFGCYKFSKELRAKIIHETGLPISFGLSINKTVSKVATGEAKPNNQMNVAQGYEKRFLAPLSIKKIPMVGDKTFKQFSLLGIREVGLVQQMPIERMISVFGKNGRIIWERCNGIDDSPIRPFYERKSISSERTYGKDTFDQDIIYTTLSAMAENLSFQLRRGNKLTSVVTVKIRYSDFQTYSKQLKIKHTSADHILIPTVIELFKKLYDRRVLVRLIGVRFSGLTEGHYQIDMFENTNKTVNLYKAMDLIRNKYGDHLVRRANTLGEGSRTIGNQGNPFDGRPPILLAHRHR</sequence>
<evidence type="ECO:0000313" key="6">
    <source>
        <dbReference type="EMBL" id="MFC7356690.1"/>
    </source>
</evidence>
<feature type="binding site" evidence="4">
    <location>
        <position position="10"/>
    </location>
    <ligand>
        <name>Mg(2+)</name>
        <dbReference type="ChEBI" id="CHEBI:18420"/>
    </ligand>
</feature>
<dbReference type="SUPFAM" id="SSF56672">
    <property type="entry name" value="DNA/RNA polymerases"/>
    <property type="match status" value="1"/>
</dbReference>
<evidence type="ECO:0000256" key="4">
    <source>
        <dbReference type="HAMAP-Rule" id="MF_01113"/>
    </source>
</evidence>
<dbReference type="PROSITE" id="PS50173">
    <property type="entry name" value="UMUC"/>
    <property type="match status" value="1"/>
</dbReference>
<dbReference type="Pfam" id="PF11799">
    <property type="entry name" value="IMS_C"/>
    <property type="match status" value="1"/>
</dbReference>
<dbReference type="InterPro" id="IPR043502">
    <property type="entry name" value="DNA/RNA_pol_sf"/>
</dbReference>
<keyword evidence="4" id="KW-0238">DNA-binding</keyword>
<keyword evidence="3 4" id="KW-0239">DNA-directed DNA polymerase</keyword>
<keyword evidence="2 4" id="KW-0515">Mutator protein</keyword>
<dbReference type="InterPro" id="IPR050116">
    <property type="entry name" value="DNA_polymerase-Y"/>
</dbReference>
<feature type="binding site" evidence="4">
    <location>
        <position position="104"/>
    </location>
    <ligand>
        <name>Mg(2+)</name>
        <dbReference type="ChEBI" id="CHEBI:18420"/>
    </ligand>
</feature>
<dbReference type="InterPro" id="IPR017961">
    <property type="entry name" value="DNA_pol_Y-fam_little_finger"/>
</dbReference>
<evidence type="ECO:0000256" key="1">
    <source>
        <dbReference type="ARBA" id="ARBA00010945"/>
    </source>
</evidence>
<protein>
    <recommendedName>
        <fullName evidence="4">DNA polymerase IV</fullName>
        <shortName evidence="4">Pol IV</shortName>
        <ecNumber evidence="4">2.7.7.7</ecNumber>
    </recommendedName>
</protein>
<dbReference type="NCBIfam" id="NF002677">
    <property type="entry name" value="PRK02406.1"/>
    <property type="match status" value="1"/>
</dbReference>
<gene>
    <name evidence="4 6" type="primary">dinB</name>
    <name evidence="6" type="ORF">ACFQO1_03250</name>
</gene>
<organism evidence="6 7">
    <name type="scientific">Jejudonia soesokkakensis</name>
    <dbReference type="NCBI Taxonomy" id="1323432"/>
    <lineage>
        <taxon>Bacteria</taxon>
        <taxon>Pseudomonadati</taxon>
        <taxon>Bacteroidota</taxon>
        <taxon>Flavobacteriia</taxon>
        <taxon>Flavobacteriales</taxon>
        <taxon>Flavobacteriaceae</taxon>
        <taxon>Jejudonia</taxon>
    </lineage>
</organism>
<keyword evidence="4" id="KW-0963">Cytoplasm</keyword>
<dbReference type="CDD" id="cd03586">
    <property type="entry name" value="PolY_Pol_IV_kappa"/>
    <property type="match status" value="1"/>
</dbReference>
<feature type="domain" description="UmuC" evidence="5">
    <location>
        <begin position="6"/>
        <end position="185"/>
    </location>
</feature>
<comment type="caution">
    <text evidence="6">The sequence shown here is derived from an EMBL/GenBank/DDBJ whole genome shotgun (WGS) entry which is preliminary data.</text>
</comment>
<dbReference type="GO" id="GO:0003887">
    <property type="term" value="F:DNA-directed DNA polymerase activity"/>
    <property type="evidence" value="ECO:0007669"/>
    <property type="project" value="UniProtKB-EC"/>
</dbReference>
<evidence type="ECO:0000256" key="2">
    <source>
        <dbReference type="ARBA" id="ARBA00022457"/>
    </source>
</evidence>
<dbReference type="InterPro" id="IPR036775">
    <property type="entry name" value="DNA_pol_Y-fam_lit_finger_sf"/>
</dbReference>
<dbReference type="Gene3D" id="3.30.70.270">
    <property type="match status" value="1"/>
</dbReference>
<comment type="catalytic activity">
    <reaction evidence="4">
        <text>DNA(n) + a 2'-deoxyribonucleoside 5'-triphosphate = DNA(n+1) + diphosphate</text>
        <dbReference type="Rhea" id="RHEA:22508"/>
        <dbReference type="Rhea" id="RHEA-COMP:17339"/>
        <dbReference type="Rhea" id="RHEA-COMP:17340"/>
        <dbReference type="ChEBI" id="CHEBI:33019"/>
        <dbReference type="ChEBI" id="CHEBI:61560"/>
        <dbReference type="ChEBI" id="CHEBI:173112"/>
        <dbReference type="EC" id="2.7.7.7"/>
    </reaction>
</comment>
<keyword evidence="4" id="KW-0460">Magnesium</keyword>
<dbReference type="Gene3D" id="3.30.1490.100">
    <property type="entry name" value="DNA polymerase, Y-family, little finger domain"/>
    <property type="match status" value="1"/>
</dbReference>
<accession>A0ABW2MS36</accession>
<dbReference type="InterPro" id="IPR001126">
    <property type="entry name" value="UmuC"/>
</dbReference>
<comment type="subunit">
    <text evidence="4">Monomer.</text>
</comment>
<dbReference type="InterPro" id="IPR022880">
    <property type="entry name" value="DNApol_IV"/>
</dbReference>
<evidence type="ECO:0000313" key="7">
    <source>
        <dbReference type="Proteomes" id="UP001596415"/>
    </source>
</evidence>
<keyword evidence="4 6" id="KW-0548">Nucleotidyltransferase</keyword>
<reference evidence="7" key="1">
    <citation type="journal article" date="2019" name="Int. J. Syst. Evol. Microbiol.">
        <title>The Global Catalogue of Microorganisms (GCM) 10K type strain sequencing project: providing services to taxonomists for standard genome sequencing and annotation.</title>
        <authorList>
            <consortium name="The Broad Institute Genomics Platform"/>
            <consortium name="The Broad Institute Genome Sequencing Center for Infectious Disease"/>
            <person name="Wu L."/>
            <person name="Ma J."/>
        </authorList>
    </citation>
    <scope>NUCLEOTIDE SEQUENCE [LARGE SCALE GENOMIC DNA]</scope>
    <source>
        <strain evidence="7">CGMCC 1.16306</strain>
    </source>
</reference>
<dbReference type="InterPro" id="IPR043128">
    <property type="entry name" value="Rev_trsase/Diguanyl_cyclase"/>
</dbReference>
<dbReference type="PANTHER" id="PTHR11076:SF33">
    <property type="entry name" value="DNA POLYMERASE KAPPA"/>
    <property type="match status" value="1"/>
</dbReference>
<feature type="site" description="Substrate discrimination" evidence="4">
    <location>
        <position position="15"/>
    </location>
</feature>
<dbReference type="PANTHER" id="PTHR11076">
    <property type="entry name" value="DNA REPAIR POLYMERASE UMUC / TRANSFERASE FAMILY MEMBER"/>
    <property type="match status" value="1"/>
</dbReference>
<dbReference type="Gene3D" id="1.10.150.20">
    <property type="entry name" value="5' to 3' exonuclease, C-terminal subdomain"/>
    <property type="match status" value="1"/>
</dbReference>
<keyword evidence="4" id="KW-0227">DNA damage</keyword>
<dbReference type="EMBL" id="JBHTBN010000001">
    <property type="protein sequence ID" value="MFC7356690.1"/>
    <property type="molecule type" value="Genomic_DNA"/>
</dbReference>
<keyword evidence="4 6" id="KW-0808">Transferase</keyword>
<dbReference type="HAMAP" id="MF_01113">
    <property type="entry name" value="DNApol_IV"/>
    <property type="match status" value="1"/>
</dbReference>
<comment type="cofactor">
    <cofactor evidence="4">
        <name>Mg(2+)</name>
        <dbReference type="ChEBI" id="CHEBI:18420"/>
    </cofactor>
    <text evidence="4">Binds 2 magnesium ions per subunit.</text>
</comment>
<keyword evidence="4" id="KW-0479">Metal-binding</keyword>
<comment type="function">
    <text evidence="4">Poorly processive, error-prone DNA polymerase involved in untargeted mutagenesis. Copies undamaged DNA at stalled replication forks, which arise in vivo from mismatched or misaligned primer ends. These misaligned primers can be extended by PolIV. Exhibits no 3'-5' exonuclease (proofreading) activity. May be involved in translesional synthesis, in conjunction with the beta clamp from PolIII.</text>
</comment>
<dbReference type="Pfam" id="PF00817">
    <property type="entry name" value="IMS"/>
    <property type="match status" value="1"/>
</dbReference>
<feature type="active site" evidence="4">
    <location>
        <position position="105"/>
    </location>
</feature>
<evidence type="ECO:0000256" key="3">
    <source>
        <dbReference type="ARBA" id="ARBA00022932"/>
    </source>
</evidence>
<keyword evidence="4" id="KW-0235">DNA replication</keyword>
<dbReference type="SUPFAM" id="SSF100879">
    <property type="entry name" value="Lesion bypass DNA polymerase (Y-family), little finger domain"/>
    <property type="match status" value="1"/>
</dbReference>
<proteinExistence type="inferred from homology"/>
<name>A0ABW2MS36_9FLAO</name>
<dbReference type="Gene3D" id="3.40.1170.60">
    <property type="match status" value="1"/>
</dbReference>
<keyword evidence="7" id="KW-1185">Reference proteome</keyword>
<comment type="similarity">
    <text evidence="1 4">Belongs to the DNA polymerase type-Y family.</text>
</comment>
<dbReference type="Proteomes" id="UP001596415">
    <property type="component" value="Unassembled WGS sequence"/>
</dbReference>
<comment type="subcellular location">
    <subcellularLocation>
        <location evidence="4">Cytoplasm</location>
    </subcellularLocation>
</comment>
<dbReference type="RefSeq" id="WP_380216537.1">
    <property type="nucleotide sequence ID" value="NZ_JBHTBN010000001.1"/>
</dbReference>
<dbReference type="EC" id="2.7.7.7" evidence="4"/>